<keyword evidence="4" id="KW-0813">Transport</keyword>
<feature type="domain" description="Potassium channel" evidence="17">
    <location>
        <begin position="186"/>
        <end position="264"/>
    </location>
</feature>
<dbReference type="FunFam" id="1.10.287.70:FF:000102">
    <property type="entry name" value="Two-pore potassium channel 3"/>
    <property type="match status" value="1"/>
</dbReference>
<dbReference type="GO" id="GO:0015271">
    <property type="term" value="F:outward rectifier potassium channel activity"/>
    <property type="evidence" value="ECO:0007669"/>
    <property type="project" value="TreeGrafter"/>
</dbReference>
<keyword evidence="8" id="KW-0677">Repeat</keyword>
<dbReference type="EMBL" id="GCKF01045477">
    <property type="protein sequence ID" value="JAG93831.1"/>
    <property type="molecule type" value="Transcribed_RNA"/>
</dbReference>
<organism evidence="18">
    <name type="scientific">Araucaria cunninghamii</name>
    <name type="common">Hoop pine</name>
    <name type="synonym">Moreton Bay pine</name>
    <dbReference type="NCBI Taxonomy" id="56994"/>
    <lineage>
        <taxon>Eukaryota</taxon>
        <taxon>Viridiplantae</taxon>
        <taxon>Streptophyta</taxon>
        <taxon>Embryophyta</taxon>
        <taxon>Tracheophyta</taxon>
        <taxon>Spermatophyta</taxon>
        <taxon>Pinopsida</taxon>
        <taxon>Pinidae</taxon>
        <taxon>Conifers II</taxon>
        <taxon>Araucariales</taxon>
        <taxon>Araucariaceae</taxon>
        <taxon>Araucaria</taxon>
    </lineage>
</organism>
<feature type="transmembrane region" description="Helical" evidence="16">
    <location>
        <begin position="357"/>
        <end position="378"/>
    </location>
</feature>
<proteinExistence type="inferred from homology"/>
<evidence type="ECO:0000256" key="11">
    <source>
        <dbReference type="ARBA" id="ARBA00022958"/>
    </source>
</evidence>
<dbReference type="Pfam" id="PF07885">
    <property type="entry name" value="Ion_trans_2"/>
    <property type="match status" value="2"/>
</dbReference>
<keyword evidence="7" id="KW-0479">Metal-binding</keyword>
<evidence type="ECO:0000256" key="10">
    <source>
        <dbReference type="ARBA" id="ARBA00022837"/>
    </source>
</evidence>
<dbReference type="AlphaFoldDB" id="A0A0D6QTN5"/>
<dbReference type="InterPro" id="IPR011992">
    <property type="entry name" value="EF-hand-dom_pair"/>
</dbReference>
<dbReference type="GO" id="GO:0009705">
    <property type="term" value="C:plant-type vacuole membrane"/>
    <property type="evidence" value="ECO:0007669"/>
    <property type="project" value="TreeGrafter"/>
</dbReference>
<evidence type="ECO:0000256" key="16">
    <source>
        <dbReference type="SAM" id="Phobius"/>
    </source>
</evidence>
<dbReference type="Gene3D" id="1.10.287.70">
    <property type="match status" value="2"/>
</dbReference>
<feature type="transmembrane region" description="Helical" evidence="16">
    <location>
        <begin position="212"/>
        <end position="232"/>
    </location>
</feature>
<dbReference type="PRINTS" id="PR01333">
    <property type="entry name" value="2POREKCHANEL"/>
</dbReference>
<evidence type="ECO:0000256" key="4">
    <source>
        <dbReference type="ARBA" id="ARBA00022448"/>
    </source>
</evidence>
<reference evidence="18" key="1">
    <citation type="submission" date="2015-03" db="EMBL/GenBank/DDBJ databases">
        <title>A transcriptome of Araucaria cunninghamii, an australian fine timber species.</title>
        <authorList>
            <person name="Jing Yi C.J.Y."/>
            <person name="Yin San L.Y.S."/>
            <person name="Abdul Karim S.S."/>
            <person name="Wan Azmi N.N."/>
            <person name="Hercus R.R."/>
            <person name="Croft L.L."/>
        </authorList>
    </citation>
    <scope>NUCLEOTIDE SEQUENCE</scope>
    <source>
        <strain evidence="18">MI0301</strain>
        <tissue evidence="18">Leaf</tissue>
    </source>
</reference>
<keyword evidence="14 16" id="KW-0472">Membrane</keyword>
<feature type="transmembrane region" description="Helical" evidence="16">
    <location>
        <begin position="244"/>
        <end position="265"/>
    </location>
</feature>
<feature type="domain" description="Potassium channel" evidence="17">
    <location>
        <begin position="311"/>
        <end position="379"/>
    </location>
</feature>
<dbReference type="InterPro" id="IPR013099">
    <property type="entry name" value="K_chnl_dom"/>
</dbReference>
<keyword evidence="10" id="KW-0106">Calcium</keyword>
<dbReference type="GO" id="GO:0005886">
    <property type="term" value="C:plasma membrane"/>
    <property type="evidence" value="ECO:0007669"/>
    <property type="project" value="TreeGrafter"/>
</dbReference>
<dbReference type="Gene3D" id="1.10.238.10">
    <property type="entry name" value="EF-hand"/>
    <property type="match status" value="1"/>
</dbReference>
<evidence type="ECO:0000256" key="1">
    <source>
        <dbReference type="ARBA" id="ARBA00004141"/>
    </source>
</evidence>
<comment type="subcellular location">
    <subcellularLocation>
        <location evidence="1">Membrane</location>
        <topology evidence="1">Multi-pass membrane protein</topology>
    </subcellularLocation>
</comment>
<evidence type="ECO:0000313" key="18">
    <source>
        <dbReference type="EMBL" id="JAG93831.1"/>
    </source>
</evidence>
<evidence type="ECO:0000259" key="17">
    <source>
        <dbReference type="Pfam" id="PF07885"/>
    </source>
</evidence>
<keyword evidence="9" id="KW-0631">Potassium channel</keyword>
<evidence type="ECO:0000256" key="12">
    <source>
        <dbReference type="ARBA" id="ARBA00022989"/>
    </source>
</evidence>
<accession>A0A0D6QTN5</accession>
<evidence type="ECO:0000256" key="3">
    <source>
        <dbReference type="ARBA" id="ARBA00011738"/>
    </source>
</evidence>
<evidence type="ECO:0000256" key="9">
    <source>
        <dbReference type="ARBA" id="ARBA00022826"/>
    </source>
</evidence>
<comment type="similarity">
    <text evidence="2">Belongs to the two pore domain potassium channel (TC 1.A.1.7) family.</text>
</comment>
<feature type="transmembrane region" description="Helical" evidence="16">
    <location>
        <begin position="178"/>
        <end position="200"/>
    </location>
</feature>
<evidence type="ECO:0000256" key="7">
    <source>
        <dbReference type="ARBA" id="ARBA00022723"/>
    </source>
</evidence>
<evidence type="ECO:0000256" key="2">
    <source>
        <dbReference type="ARBA" id="ARBA00010159"/>
    </source>
</evidence>
<protein>
    <recommendedName>
        <fullName evidence="17">Potassium channel domain-containing protein</fullName>
    </recommendedName>
</protein>
<keyword evidence="6 16" id="KW-0812">Transmembrane</keyword>
<dbReference type="PANTHER" id="PTHR11003">
    <property type="entry name" value="POTASSIUM CHANNEL, SUBFAMILY K"/>
    <property type="match status" value="1"/>
</dbReference>
<dbReference type="GO" id="GO:0030322">
    <property type="term" value="P:stabilization of membrane potential"/>
    <property type="evidence" value="ECO:0007669"/>
    <property type="project" value="TreeGrafter"/>
</dbReference>
<dbReference type="InterPro" id="IPR003280">
    <property type="entry name" value="2pore_dom_K_chnl"/>
</dbReference>
<dbReference type="GO" id="GO:0046872">
    <property type="term" value="F:metal ion binding"/>
    <property type="evidence" value="ECO:0007669"/>
    <property type="project" value="UniProtKB-KW"/>
</dbReference>
<dbReference type="SUPFAM" id="SSF47473">
    <property type="entry name" value="EF-hand"/>
    <property type="match status" value="1"/>
</dbReference>
<keyword evidence="12 16" id="KW-1133">Transmembrane helix</keyword>
<name>A0A0D6QTN5_ARACU</name>
<keyword evidence="11" id="KW-0630">Potassium</keyword>
<evidence type="ECO:0000256" key="8">
    <source>
        <dbReference type="ARBA" id="ARBA00022737"/>
    </source>
</evidence>
<evidence type="ECO:0000256" key="14">
    <source>
        <dbReference type="ARBA" id="ARBA00023136"/>
    </source>
</evidence>
<evidence type="ECO:0000256" key="5">
    <source>
        <dbReference type="ARBA" id="ARBA00022538"/>
    </source>
</evidence>
<evidence type="ECO:0000256" key="13">
    <source>
        <dbReference type="ARBA" id="ARBA00023065"/>
    </source>
</evidence>
<keyword evidence="13" id="KW-0406">Ion transport</keyword>
<feature type="transmembrane region" description="Helical" evidence="16">
    <location>
        <begin position="303"/>
        <end position="322"/>
    </location>
</feature>
<sequence length="462" mass="51218">MEQPLLNSSNPKRRRTFERLLIRRDGSLSERIRPPPSPAAIVKDKIVYGAASELGSPSVTIAEAETEAALFPRSGSLGSIEPSKKGKFRSLSLRRPPQEEIHWQGTGVCIGAEKRSSDVENKNRCSSHVVDLAEDDRGSSNRKRKIPRSHSAPSIFVGNTTFRTEAAKKPQFGSASSIVQQAFIGVVVYLSVGVSIYICMRDEFMGKVTYSVVDGLYFCIVTLCTIGYGDIVPCSTLTKMLTCAFILVGFGFIDILLSGLVTFVLDKQETVLMSSVDRSSRYDLAKTYIVDVEKGRMRIRMKVALALSVVVLCIGIGTLVLHKLEEFTWVDSFYMAVTSVTTVGYGDYAFASWQGRVFAVVWLLISTLAVARAFLYLAELRIDKRNRLIAKWIMHREMTIGDLLAADLDNNGVVSKSEYVIYKLKELGKVEEKDILEIVKQFNRLDPDNSGKITLSLLSAGH</sequence>
<evidence type="ECO:0000256" key="15">
    <source>
        <dbReference type="ARBA" id="ARBA00023303"/>
    </source>
</evidence>
<comment type="subunit">
    <text evidence="3">Homodimer.</text>
</comment>
<dbReference type="SUPFAM" id="SSF81324">
    <property type="entry name" value="Voltage-gated potassium channels"/>
    <property type="match status" value="2"/>
</dbReference>
<evidence type="ECO:0000256" key="6">
    <source>
        <dbReference type="ARBA" id="ARBA00022692"/>
    </source>
</evidence>
<keyword evidence="5" id="KW-0633">Potassium transport</keyword>
<dbReference type="GO" id="GO:0022841">
    <property type="term" value="F:potassium ion leak channel activity"/>
    <property type="evidence" value="ECO:0007669"/>
    <property type="project" value="TreeGrafter"/>
</dbReference>
<keyword evidence="15" id="KW-0407">Ion channel</keyword>
<dbReference type="PANTHER" id="PTHR11003:SF303">
    <property type="entry name" value="OS01G0696100 PROTEIN"/>
    <property type="match status" value="1"/>
</dbReference>